<proteinExistence type="predicted"/>
<evidence type="ECO:0000256" key="3">
    <source>
        <dbReference type="ARBA" id="ARBA00022833"/>
    </source>
</evidence>
<evidence type="ECO:0000256" key="1">
    <source>
        <dbReference type="ARBA" id="ARBA00022723"/>
    </source>
</evidence>
<dbReference type="Proteomes" id="UP001219518">
    <property type="component" value="Unassembled WGS sequence"/>
</dbReference>
<dbReference type="Pfam" id="PF04500">
    <property type="entry name" value="FLYWCH"/>
    <property type="match status" value="1"/>
</dbReference>
<sequence length="320" mass="35504">MAEIVKSQFHPNGFIYFKVNSKSGRTNWICKRGKAKECSARAITLAAAGGALTVVKGDEQSPHSHPPNREEGQAVKVVSNLKRLSQEHPGIPPAQILRNELTAVPSGALHHTCKTLIGENFLLIDSHEDTNSGSSSDSDGENEQNRHRVIIFGKRRNLMELLGRSIIWFLDGTFKVCPGLFVQVFTISGLVKRTKSSGEEEVLAVPLIYAFLPSKKEEHYGQVLKEVIAAAREQQVPFTEPVRAMSDFELAILNSIKEALAVTELQCCFFHLGESMYRKGTSPKLGHLTVVMMQENDNLKITLSYCEVQQVGLQVAYDNR</sequence>
<comment type="caution">
    <text evidence="6">The sequence shown here is derived from an EMBL/GenBank/DDBJ whole genome shotgun (WGS) entry which is preliminary data.</text>
</comment>
<evidence type="ECO:0000259" key="5">
    <source>
        <dbReference type="Pfam" id="PF10551"/>
    </source>
</evidence>
<dbReference type="Gene3D" id="2.20.25.240">
    <property type="match status" value="1"/>
</dbReference>
<name>A0AAE1I1P3_9NEOP</name>
<keyword evidence="7" id="KW-1185">Reference proteome</keyword>
<dbReference type="GO" id="GO:0008270">
    <property type="term" value="F:zinc ion binding"/>
    <property type="evidence" value="ECO:0007669"/>
    <property type="project" value="UniProtKB-KW"/>
</dbReference>
<evidence type="ECO:0000313" key="6">
    <source>
        <dbReference type="EMBL" id="KAK3931523.1"/>
    </source>
</evidence>
<dbReference type="InterPro" id="IPR007588">
    <property type="entry name" value="Znf_FLYWCH"/>
</dbReference>
<gene>
    <name evidence="6" type="ORF">KUF71_006541</name>
</gene>
<dbReference type="EMBL" id="JAHWGI010001426">
    <property type="protein sequence ID" value="KAK3931523.1"/>
    <property type="molecule type" value="Genomic_DNA"/>
</dbReference>
<keyword evidence="3" id="KW-0862">Zinc</keyword>
<protein>
    <submittedName>
        <fullName evidence="6">Gibberellin 20 oxidase 4</fullName>
    </submittedName>
</protein>
<evidence type="ECO:0000313" key="7">
    <source>
        <dbReference type="Proteomes" id="UP001219518"/>
    </source>
</evidence>
<reference evidence="6" key="1">
    <citation type="submission" date="2021-07" db="EMBL/GenBank/DDBJ databases">
        <authorList>
            <person name="Catto M.A."/>
            <person name="Jacobson A."/>
            <person name="Kennedy G."/>
            <person name="Labadie P."/>
            <person name="Hunt B.G."/>
            <person name="Srinivasan R."/>
        </authorList>
    </citation>
    <scope>NUCLEOTIDE SEQUENCE</scope>
    <source>
        <strain evidence="6">PL_HMW_Pooled</strain>
        <tissue evidence="6">Head</tissue>
    </source>
</reference>
<evidence type="ECO:0000256" key="2">
    <source>
        <dbReference type="ARBA" id="ARBA00022771"/>
    </source>
</evidence>
<dbReference type="Pfam" id="PF10551">
    <property type="entry name" value="MULE"/>
    <property type="match status" value="1"/>
</dbReference>
<organism evidence="6 7">
    <name type="scientific">Frankliniella fusca</name>
    <dbReference type="NCBI Taxonomy" id="407009"/>
    <lineage>
        <taxon>Eukaryota</taxon>
        <taxon>Metazoa</taxon>
        <taxon>Ecdysozoa</taxon>
        <taxon>Arthropoda</taxon>
        <taxon>Hexapoda</taxon>
        <taxon>Insecta</taxon>
        <taxon>Pterygota</taxon>
        <taxon>Neoptera</taxon>
        <taxon>Paraneoptera</taxon>
        <taxon>Thysanoptera</taxon>
        <taxon>Terebrantia</taxon>
        <taxon>Thripoidea</taxon>
        <taxon>Thripidae</taxon>
        <taxon>Frankliniella</taxon>
    </lineage>
</organism>
<feature type="domain" description="MULE transposase" evidence="5">
    <location>
        <begin position="168"/>
        <end position="272"/>
    </location>
</feature>
<dbReference type="AlphaFoldDB" id="A0AAE1I1P3"/>
<evidence type="ECO:0000259" key="4">
    <source>
        <dbReference type="Pfam" id="PF04500"/>
    </source>
</evidence>
<dbReference type="InterPro" id="IPR018289">
    <property type="entry name" value="MULE_transposase_dom"/>
</dbReference>
<reference evidence="6" key="2">
    <citation type="journal article" date="2023" name="BMC Genomics">
        <title>Pest status, molecular evolution, and epigenetic factors derived from the genome assembly of Frankliniella fusca, a thysanopteran phytovirus vector.</title>
        <authorList>
            <person name="Catto M.A."/>
            <person name="Labadie P.E."/>
            <person name="Jacobson A.L."/>
            <person name="Kennedy G.G."/>
            <person name="Srinivasan R."/>
            <person name="Hunt B.G."/>
        </authorList>
    </citation>
    <scope>NUCLEOTIDE SEQUENCE</scope>
    <source>
        <strain evidence="6">PL_HMW_Pooled</strain>
    </source>
</reference>
<feature type="domain" description="FLYWCH-type" evidence="4">
    <location>
        <begin position="12"/>
        <end position="56"/>
    </location>
</feature>
<keyword evidence="2" id="KW-0863">Zinc-finger</keyword>
<keyword evidence="1" id="KW-0479">Metal-binding</keyword>
<accession>A0AAE1I1P3</accession>